<dbReference type="Proteomes" id="UP001597546">
    <property type="component" value="Unassembled WGS sequence"/>
</dbReference>
<dbReference type="Pfam" id="PF08889">
    <property type="entry name" value="WbqC"/>
    <property type="match status" value="1"/>
</dbReference>
<gene>
    <name evidence="1" type="ORF">ACFSSE_16735</name>
</gene>
<sequence>MEKGAVFPLFYLPNVEFFKTLKTYKEDDVLIEKLEHYPKQTFRNRAIIACPNGKLMLTVPVKKGDKKRVAYKDKRISNDDNWQHVHWLSLEASYRNSAYFEFYEDVFKPFYHKPYHFLFDFNIELLDVILSALKMPVTYNITSEYEKYGEEIIDFREDFDWRKPSEYVNKPYYQVFEDKIGAQNNLSIVDLLFNQGPQSKSFF</sequence>
<reference evidence="2" key="1">
    <citation type="journal article" date="2019" name="Int. J. Syst. Evol. Microbiol.">
        <title>The Global Catalogue of Microorganisms (GCM) 10K type strain sequencing project: providing services to taxonomists for standard genome sequencing and annotation.</title>
        <authorList>
            <consortium name="The Broad Institute Genomics Platform"/>
            <consortium name="The Broad Institute Genome Sequencing Center for Infectious Disease"/>
            <person name="Wu L."/>
            <person name="Ma J."/>
        </authorList>
    </citation>
    <scope>NUCLEOTIDE SEQUENCE [LARGE SCALE GENOMIC DNA]</scope>
    <source>
        <strain evidence="2">KCTC 42456</strain>
    </source>
</reference>
<evidence type="ECO:0000313" key="2">
    <source>
        <dbReference type="Proteomes" id="UP001597546"/>
    </source>
</evidence>
<dbReference type="EMBL" id="JBHULV010000052">
    <property type="protein sequence ID" value="MFD2733359.1"/>
    <property type="molecule type" value="Genomic_DNA"/>
</dbReference>
<organism evidence="1 2">
    <name type="scientific">Pedobacter alpinus</name>
    <dbReference type="NCBI Taxonomy" id="1590643"/>
    <lineage>
        <taxon>Bacteria</taxon>
        <taxon>Pseudomonadati</taxon>
        <taxon>Bacteroidota</taxon>
        <taxon>Sphingobacteriia</taxon>
        <taxon>Sphingobacteriales</taxon>
        <taxon>Sphingobacteriaceae</taxon>
        <taxon>Pedobacter</taxon>
    </lineage>
</organism>
<comment type="caution">
    <text evidence="1">The sequence shown here is derived from an EMBL/GenBank/DDBJ whole genome shotgun (WGS) entry which is preliminary data.</text>
</comment>
<protein>
    <submittedName>
        <fullName evidence="1">WbqC family protein</fullName>
    </submittedName>
</protein>
<name>A0ABW5TXN1_9SPHI</name>
<proteinExistence type="predicted"/>
<dbReference type="RefSeq" id="WP_379046399.1">
    <property type="nucleotide sequence ID" value="NZ_JBHSKW010000058.1"/>
</dbReference>
<keyword evidence="2" id="KW-1185">Reference proteome</keyword>
<accession>A0ABW5TXN1</accession>
<dbReference type="InterPro" id="IPR014985">
    <property type="entry name" value="WbqC"/>
</dbReference>
<evidence type="ECO:0000313" key="1">
    <source>
        <dbReference type="EMBL" id="MFD2733359.1"/>
    </source>
</evidence>